<dbReference type="PANTHER" id="PTHR38462:SF1">
    <property type="entry name" value="YPRB RIBONUCLEASE H-LIKE DOMAIN-CONTAINING PROTEIN"/>
    <property type="match status" value="1"/>
</dbReference>
<keyword evidence="3" id="KW-1185">Reference proteome</keyword>
<feature type="domain" description="YprB ribonuclease H-like" evidence="1">
    <location>
        <begin position="76"/>
        <end position="246"/>
    </location>
</feature>
<protein>
    <recommendedName>
        <fullName evidence="1">YprB ribonuclease H-like domain-containing protein</fullName>
    </recommendedName>
</protein>
<dbReference type="InterPro" id="IPR012337">
    <property type="entry name" value="RNaseH-like_sf"/>
</dbReference>
<dbReference type="AlphaFoldDB" id="A0A212RUW8"/>
<evidence type="ECO:0000259" key="1">
    <source>
        <dbReference type="Pfam" id="PF13482"/>
    </source>
</evidence>
<dbReference type="OrthoDB" id="9790530at2"/>
<dbReference type="InterPro" id="IPR011990">
    <property type="entry name" value="TPR-like_helical_dom_sf"/>
</dbReference>
<evidence type="ECO:0000313" key="3">
    <source>
        <dbReference type="Proteomes" id="UP000197025"/>
    </source>
</evidence>
<dbReference type="Pfam" id="PF13176">
    <property type="entry name" value="TPR_7"/>
    <property type="match status" value="2"/>
</dbReference>
<dbReference type="SUPFAM" id="SSF53098">
    <property type="entry name" value="Ribonuclease H-like"/>
    <property type="match status" value="1"/>
</dbReference>
<dbReference type="RefSeq" id="WP_088572552.1">
    <property type="nucleotide sequence ID" value="NZ_FYEK01000078.1"/>
</dbReference>
<dbReference type="GO" id="GO:0003676">
    <property type="term" value="F:nucleic acid binding"/>
    <property type="evidence" value="ECO:0007669"/>
    <property type="project" value="InterPro"/>
</dbReference>
<gene>
    <name evidence="2" type="ORF">SAMN02746019_00028810</name>
</gene>
<evidence type="ECO:0000313" key="2">
    <source>
        <dbReference type="EMBL" id="SNB76506.1"/>
    </source>
</evidence>
<reference evidence="3" key="1">
    <citation type="submission" date="2017-06" db="EMBL/GenBank/DDBJ databases">
        <authorList>
            <person name="Varghese N."/>
            <person name="Submissions S."/>
        </authorList>
    </citation>
    <scope>NUCLEOTIDE SEQUENCE [LARGE SCALE GENOMIC DNA]</scope>
    <source>
        <strain evidence="3">JAD2</strain>
    </source>
</reference>
<dbReference type="SUPFAM" id="SSF48452">
    <property type="entry name" value="TPR-like"/>
    <property type="match status" value="1"/>
</dbReference>
<dbReference type="InParanoid" id="A0A212RUW8"/>
<dbReference type="EMBL" id="FYEK01000078">
    <property type="protein sequence ID" value="SNB76506.1"/>
    <property type="molecule type" value="Genomic_DNA"/>
</dbReference>
<dbReference type="InterPro" id="IPR019734">
    <property type="entry name" value="TPR_rpt"/>
</dbReference>
<proteinExistence type="predicted"/>
<dbReference type="PANTHER" id="PTHR38462">
    <property type="entry name" value="EXONUCLEASE-LIKE PROTEIN"/>
    <property type="match status" value="1"/>
</dbReference>
<dbReference type="Gene3D" id="1.25.40.10">
    <property type="entry name" value="Tetratricopeptide repeat domain"/>
    <property type="match status" value="1"/>
</dbReference>
<name>A0A212RUW8_9CHLR</name>
<sequence>MESLEARWRRLRGRPSEVKRPPSLPDSGIRLWEESLPLFAWHGDLPLEAWRTAPRGAVATLASHPDWLDIPAEGVLFLDTETTGLVGGAGTMIFLLGFARIEGEALVFRQLFLADPAAEPAFWQAFLGLTTGVQGLVTFNGRGFDLPLIEMRLNRYGLRWRGLDAPHWDLLPTARRLWRRRLPSRALMALEEAVLGLERSPDDVPGAEIPSRYWAYLQHRDPDLLEGVFRHNRQDVLSMVTLAARLAHLFENPERDPAVQGWDWVQLGQWYQESGRWEAAERAFRRALEEEVGDPELRRTAWHALGNLLRRMGRLEEAARVWQAWALEFPGEVWPAVRLARYYERTHRDPREAQRWARIALARIDAQGDPDRWASLRQSLARRLAQWRDPLWGVDPGRRPGLVE</sequence>
<dbReference type="InterPro" id="IPR038720">
    <property type="entry name" value="YprB_RNase_H-like_dom"/>
</dbReference>
<dbReference type="Gene3D" id="3.30.420.10">
    <property type="entry name" value="Ribonuclease H-like superfamily/Ribonuclease H"/>
    <property type="match status" value="1"/>
</dbReference>
<dbReference type="Pfam" id="PF13482">
    <property type="entry name" value="RNase_H_2"/>
    <property type="match status" value="1"/>
</dbReference>
<accession>A0A212RUW8</accession>
<dbReference type="Proteomes" id="UP000197025">
    <property type="component" value="Unassembled WGS sequence"/>
</dbReference>
<dbReference type="InterPro" id="IPR036397">
    <property type="entry name" value="RNaseH_sf"/>
</dbReference>
<organism evidence="2 3">
    <name type="scientific">Thermoflexus hugenholtzii JAD2</name>
    <dbReference type="NCBI Taxonomy" id="877466"/>
    <lineage>
        <taxon>Bacteria</taxon>
        <taxon>Bacillati</taxon>
        <taxon>Chloroflexota</taxon>
        <taxon>Thermoflexia</taxon>
        <taxon>Thermoflexales</taxon>
        <taxon>Thermoflexaceae</taxon>
        <taxon>Thermoflexus</taxon>
    </lineage>
</organism>